<dbReference type="PANTHER" id="PTHR48046:SF1">
    <property type="entry name" value="GLYCOSYLTRANSFERASE-RELATED"/>
    <property type="match status" value="1"/>
</dbReference>
<gene>
    <name evidence="3" type="ORF">F511_31021</name>
</gene>
<name>A0A2Z7BM63_9LAMI</name>
<keyword evidence="3" id="KW-0808">Transferase</keyword>
<evidence type="ECO:0000313" key="4">
    <source>
        <dbReference type="Proteomes" id="UP000250235"/>
    </source>
</evidence>
<dbReference type="AlphaFoldDB" id="A0A2Z7BM63"/>
<keyword evidence="1" id="KW-0328">Glycosyltransferase</keyword>
<evidence type="ECO:0000256" key="2">
    <source>
        <dbReference type="SAM" id="MobiDB-lite"/>
    </source>
</evidence>
<dbReference type="PANTHER" id="PTHR48046">
    <property type="entry name" value="UDP-GLYCOSYLTRANSFERASE 72E1"/>
    <property type="match status" value="1"/>
</dbReference>
<protein>
    <submittedName>
        <fullName evidence="3">Anthocyanidin 3-O-glucosyltransferase 5-like</fullName>
    </submittedName>
</protein>
<evidence type="ECO:0000313" key="3">
    <source>
        <dbReference type="EMBL" id="KZV35641.1"/>
    </source>
</evidence>
<organism evidence="3 4">
    <name type="scientific">Dorcoceras hygrometricum</name>
    <dbReference type="NCBI Taxonomy" id="472368"/>
    <lineage>
        <taxon>Eukaryota</taxon>
        <taxon>Viridiplantae</taxon>
        <taxon>Streptophyta</taxon>
        <taxon>Embryophyta</taxon>
        <taxon>Tracheophyta</taxon>
        <taxon>Spermatophyta</taxon>
        <taxon>Magnoliopsida</taxon>
        <taxon>eudicotyledons</taxon>
        <taxon>Gunneridae</taxon>
        <taxon>Pentapetalae</taxon>
        <taxon>asterids</taxon>
        <taxon>lamiids</taxon>
        <taxon>Lamiales</taxon>
        <taxon>Gesneriaceae</taxon>
        <taxon>Didymocarpoideae</taxon>
        <taxon>Trichosporeae</taxon>
        <taxon>Loxocarpinae</taxon>
        <taxon>Dorcoceras</taxon>
    </lineage>
</organism>
<keyword evidence="4" id="KW-1185">Reference proteome</keyword>
<sequence length="109" mass="11441">MATGSFKNLHIVILSSPGVGHLTPVILLANHLAAQHNIKTTILKVTAGGAPPESSLMKLPTEEGLVETVELPLADISHLMNVTNVIQTPQTAKLPQQSGLPKQLNSPNG</sequence>
<evidence type="ECO:0000256" key="1">
    <source>
        <dbReference type="ARBA" id="ARBA00022676"/>
    </source>
</evidence>
<feature type="region of interest" description="Disordered" evidence="2">
    <location>
        <begin position="90"/>
        <end position="109"/>
    </location>
</feature>
<dbReference type="Proteomes" id="UP000250235">
    <property type="component" value="Unassembled WGS sequence"/>
</dbReference>
<accession>A0A2Z7BM63</accession>
<dbReference type="Gene3D" id="3.40.50.2000">
    <property type="entry name" value="Glycogen Phosphorylase B"/>
    <property type="match status" value="1"/>
</dbReference>
<dbReference type="OrthoDB" id="5835829at2759"/>
<proteinExistence type="predicted"/>
<dbReference type="GO" id="GO:0016757">
    <property type="term" value="F:glycosyltransferase activity"/>
    <property type="evidence" value="ECO:0007669"/>
    <property type="project" value="UniProtKB-KW"/>
</dbReference>
<dbReference type="EMBL" id="KV004525">
    <property type="protein sequence ID" value="KZV35641.1"/>
    <property type="molecule type" value="Genomic_DNA"/>
</dbReference>
<dbReference type="SUPFAM" id="SSF53756">
    <property type="entry name" value="UDP-Glycosyltransferase/glycogen phosphorylase"/>
    <property type="match status" value="1"/>
</dbReference>
<reference evidence="3 4" key="1">
    <citation type="journal article" date="2015" name="Proc. Natl. Acad. Sci. U.S.A.">
        <title>The resurrection genome of Boea hygrometrica: A blueprint for survival of dehydration.</title>
        <authorList>
            <person name="Xiao L."/>
            <person name="Yang G."/>
            <person name="Zhang L."/>
            <person name="Yang X."/>
            <person name="Zhao S."/>
            <person name="Ji Z."/>
            <person name="Zhou Q."/>
            <person name="Hu M."/>
            <person name="Wang Y."/>
            <person name="Chen M."/>
            <person name="Xu Y."/>
            <person name="Jin H."/>
            <person name="Xiao X."/>
            <person name="Hu G."/>
            <person name="Bao F."/>
            <person name="Hu Y."/>
            <person name="Wan P."/>
            <person name="Li L."/>
            <person name="Deng X."/>
            <person name="Kuang T."/>
            <person name="Xiang C."/>
            <person name="Zhu J.K."/>
            <person name="Oliver M.J."/>
            <person name="He Y."/>
        </authorList>
    </citation>
    <scope>NUCLEOTIDE SEQUENCE [LARGE SCALE GENOMIC DNA]</scope>
    <source>
        <strain evidence="4">cv. XS01</strain>
    </source>
</reference>